<feature type="signal peptide" evidence="6">
    <location>
        <begin position="1"/>
        <end position="26"/>
    </location>
</feature>
<dbReference type="Pfam" id="PF06083">
    <property type="entry name" value="IL17"/>
    <property type="match status" value="1"/>
</dbReference>
<comment type="similarity">
    <text evidence="2">Belongs to the IL-17 family.</text>
</comment>
<dbReference type="InterPro" id="IPR020440">
    <property type="entry name" value="IL-17_chr"/>
</dbReference>
<dbReference type="SUPFAM" id="SSF57501">
    <property type="entry name" value="Cystine-knot cytokines"/>
    <property type="match status" value="1"/>
</dbReference>
<keyword evidence="4" id="KW-0964">Secreted</keyword>
<evidence type="ECO:0000256" key="2">
    <source>
        <dbReference type="ARBA" id="ARBA00007236"/>
    </source>
</evidence>
<keyword evidence="8" id="KW-1185">Reference proteome</keyword>
<organism evidence="7 8">
    <name type="scientific">Chiloscyllium punctatum</name>
    <name type="common">Brownbanded bambooshark</name>
    <name type="synonym">Hemiscyllium punctatum</name>
    <dbReference type="NCBI Taxonomy" id="137246"/>
    <lineage>
        <taxon>Eukaryota</taxon>
        <taxon>Metazoa</taxon>
        <taxon>Chordata</taxon>
        <taxon>Craniata</taxon>
        <taxon>Vertebrata</taxon>
        <taxon>Chondrichthyes</taxon>
        <taxon>Elasmobranchii</taxon>
        <taxon>Galeomorphii</taxon>
        <taxon>Galeoidea</taxon>
        <taxon>Orectolobiformes</taxon>
        <taxon>Hemiscylliidae</taxon>
        <taxon>Chiloscyllium</taxon>
    </lineage>
</organism>
<dbReference type="InterPro" id="IPR010345">
    <property type="entry name" value="IL-17_fam"/>
</dbReference>
<dbReference type="Proteomes" id="UP000287033">
    <property type="component" value="Unassembled WGS sequence"/>
</dbReference>
<name>A0A401RTR4_CHIPU</name>
<dbReference type="PRINTS" id="PR01932">
    <property type="entry name" value="INTRLEUKIN17"/>
</dbReference>
<evidence type="ECO:0000256" key="1">
    <source>
        <dbReference type="ARBA" id="ARBA00004613"/>
    </source>
</evidence>
<dbReference type="GO" id="GO:0006954">
    <property type="term" value="P:inflammatory response"/>
    <property type="evidence" value="ECO:0007669"/>
    <property type="project" value="InterPro"/>
</dbReference>
<dbReference type="InterPro" id="IPR029034">
    <property type="entry name" value="Cystine-knot_cytokine"/>
</dbReference>
<gene>
    <name evidence="7" type="ORF">chiPu_0019973</name>
</gene>
<protein>
    <submittedName>
        <fullName evidence="7">Uncharacterized protein</fullName>
    </submittedName>
</protein>
<dbReference type="GO" id="GO:0005615">
    <property type="term" value="C:extracellular space"/>
    <property type="evidence" value="ECO:0007669"/>
    <property type="project" value="UniProtKB-KW"/>
</dbReference>
<evidence type="ECO:0000256" key="6">
    <source>
        <dbReference type="SAM" id="SignalP"/>
    </source>
</evidence>
<evidence type="ECO:0000313" key="7">
    <source>
        <dbReference type="EMBL" id="GCC21501.1"/>
    </source>
</evidence>
<proteinExistence type="inferred from homology"/>
<dbReference type="STRING" id="137246.A0A401RTR4"/>
<evidence type="ECO:0000313" key="8">
    <source>
        <dbReference type="Proteomes" id="UP000287033"/>
    </source>
</evidence>
<evidence type="ECO:0000256" key="5">
    <source>
        <dbReference type="ARBA" id="ARBA00022729"/>
    </source>
</evidence>
<comment type="subcellular location">
    <subcellularLocation>
        <location evidence="1">Secreted</location>
    </subcellularLocation>
</comment>
<dbReference type="OrthoDB" id="6038945at2759"/>
<keyword evidence="5 6" id="KW-0732">Signal</keyword>
<sequence length="163" mass="18955">MSCLLSLSLQTSVVLLLVVLTILTEAASTGKRKDDKRREVRSRTRRNTSYMLELENIKWSSHTPHRRWGIIHGSFMNRSVSPWIYRQDHDPKRYPVIIWRAECVSSHCLNSEGKENLNLNTRLVSQEMIVLKKESHENRITYRAELVMVPVACICVHPMVVKT</sequence>
<dbReference type="GO" id="GO:0005125">
    <property type="term" value="F:cytokine activity"/>
    <property type="evidence" value="ECO:0007669"/>
    <property type="project" value="UniProtKB-KW"/>
</dbReference>
<reference evidence="7 8" key="1">
    <citation type="journal article" date="2018" name="Nat. Ecol. Evol.">
        <title>Shark genomes provide insights into elasmobranch evolution and the origin of vertebrates.</title>
        <authorList>
            <person name="Hara Y"/>
            <person name="Yamaguchi K"/>
            <person name="Onimaru K"/>
            <person name="Kadota M"/>
            <person name="Koyanagi M"/>
            <person name="Keeley SD"/>
            <person name="Tatsumi K"/>
            <person name="Tanaka K"/>
            <person name="Motone F"/>
            <person name="Kageyama Y"/>
            <person name="Nozu R"/>
            <person name="Adachi N"/>
            <person name="Nishimura O"/>
            <person name="Nakagawa R"/>
            <person name="Tanegashima C"/>
            <person name="Kiyatake I"/>
            <person name="Matsumoto R"/>
            <person name="Murakumo K"/>
            <person name="Nishida K"/>
            <person name="Terakita A"/>
            <person name="Kuratani S"/>
            <person name="Sato K"/>
            <person name="Hyodo S Kuraku.S."/>
        </authorList>
    </citation>
    <scope>NUCLEOTIDE SEQUENCE [LARGE SCALE GENOMIC DNA]</scope>
</reference>
<evidence type="ECO:0000256" key="3">
    <source>
        <dbReference type="ARBA" id="ARBA00022514"/>
    </source>
</evidence>
<keyword evidence="3" id="KW-0202">Cytokine</keyword>
<evidence type="ECO:0000256" key="4">
    <source>
        <dbReference type="ARBA" id="ARBA00022525"/>
    </source>
</evidence>
<feature type="chain" id="PRO_5019140459" evidence="6">
    <location>
        <begin position="27"/>
        <end position="163"/>
    </location>
</feature>
<dbReference type="AlphaFoldDB" id="A0A401RTR4"/>
<comment type="caution">
    <text evidence="7">The sequence shown here is derived from an EMBL/GenBank/DDBJ whole genome shotgun (WGS) entry which is preliminary data.</text>
</comment>
<dbReference type="Gene3D" id="2.10.90.10">
    <property type="entry name" value="Cystine-knot cytokines"/>
    <property type="match status" value="1"/>
</dbReference>
<accession>A0A401RTR4</accession>
<dbReference type="EMBL" id="BEZZ01002265">
    <property type="protein sequence ID" value="GCC21501.1"/>
    <property type="molecule type" value="Genomic_DNA"/>
</dbReference>
<dbReference type="OMA" id="VEAKCRH"/>